<accession>A0A401RG70</accession>
<evidence type="ECO:0000313" key="1">
    <source>
        <dbReference type="EMBL" id="GCC17162.1"/>
    </source>
</evidence>
<sequence length="123" mass="14239">MEKSARTDHPTIRMPPKMRNIRVLSSTSPEIMLRLCSHFRRLESCSGHDVYRDNITFFTSGFENNDLVQKASSSLSHSALPWPILDKNPRLPFAQMEGFQHVNDAPNFEQRPSLIFESRLQHD</sequence>
<gene>
    <name evidence="1" type="ORF">chiPu_0021498</name>
</gene>
<evidence type="ECO:0000313" key="2">
    <source>
        <dbReference type="Proteomes" id="UP000287033"/>
    </source>
</evidence>
<name>A0A401RG70_CHIPU</name>
<dbReference type="Proteomes" id="UP000287033">
    <property type="component" value="Unassembled WGS sequence"/>
</dbReference>
<keyword evidence="2" id="KW-1185">Reference proteome</keyword>
<comment type="caution">
    <text evidence="1">The sequence shown here is derived from an EMBL/GenBank/DDBJ whole genome shotgun (WGS) entry which is preliminary data.</text>
</comment>
<reference evidence="1 2" key="1">
    <citation type="journal article" date="2018" name="Nat. Ecol. Evol.">
        <title>Shark genomes provide insights into elasmobranch evolution and the origin of vertebrates.</title>
        <authorList>
            <person name="Hara Y"/>
            <person name="Yamaguchi K"/>
            <person name="Onimaru K"/>
            <person name="Kadota M"/>
            <person name="Koyanagi M"/>
            <person name="Keeley SD"/>
            <person name="Tatsumi K"/>
            <person name="Tanaka K"/>
            <person name="Motone F"/>
            <person name="Kageyama Y"/>
            <person name="Nozu R"/>
            <person name="Adachi N"/>
            <person name="Nishimura O"/>
            <person name="Nakagawa R"/>
            <person name="Tanegashima C"/>
            <person name="Kiyatake I"/>
            <person name="Matsumoto R"/>
            <person name="Murakumo K"/>
            <person name="Nishida K"/>
            <person name="Terakita A"/>
            <person name="Kuratani S"/>
            <person name="Sato K"/>
            <person name="Hyodo S Kuraku.S."/>
        </authorList>
    </citation>
    <scope>NUCLEOTIDE SEQUENCE [LARGE SCALE GENOMIC DNA]</scope>
</reference>
<proteinExistence type="predicted"/>
<dbReference type="AlphaFoldDB" id="A0A401RG70"/>
<organism evidence="1 2">
    <name type="scientific">Chiloscyllium punctatum</name>
    <name type="common">Brownbanded bambooshark</name>
    <name type="synonym">Hemiscyllium punctatum</name>
    <dbReference type="NCBI Taxonomy" id="137246"/>
    <lineage>
        <taxon>Eukaryota</taxon>
        <taxon>Metazoa</taxon>
        <taxon>Chordata</taxon>
        <taxon>Craniata</taxon>
        <taxon>Vertebrata</taxon>
        <taxon>Chondrichthyes</taxon>
        <taxon>Elasmobranchii</taxon>
        <taxon>Galeomorphii</taxon>
        <taxon>Galeoidea</taxon>
        <taxon>Orectolobiformes</taxon>
        <taxon>Hemiscylliidae</taxon>
        <taxon>Chiloscyllium</taxon>
    </lineage>
</organism>
<protein>
    <submittedName>
        <fullName evidence="1">Uncharacterized protein</fullName>
    </submittedName>
</protein>
<dbReference type="EMBL" id="BEZZ01004034">
    <property type="protein sequence ID" value="GCC17162.1"/>
    <property type="molecule type" value="Genomic_DNA"/>
</dbReference>